<dbReference type="SUPFAM" id="SSF74650">
    <property type="entry name" value="Galactose mutarotase-like"/>
    <property type="match status" value="1"/>
</dbReference>
<feature type="domain" description="Glycoside hydrolase family 38 central" evidence="5">
    <location>
        <begin position="277"/>
        <end position="355"/>
    </location>
</feature>
<dbReference type="GO" id="GO:0004559">
    <property type="term" value="F:alpha-mannosidase activity"/>
    <property type="evidence" value="ECO:0007669"/>
    <property type="project" value="InterPro"/>
</dbReference>
<dbReference type="Proteomes" id="UP000674938">
    <property type="component" value="Unassembled WGS sequence"/>
</dbReference>
<dbReference type="Gene3D" id="2.70.98.30">
    <property type="entry name" value="Golgi alpha-mannosidase II, domain 4"/>
    <property type="match status" value="1"/>
</dbReference>
<dbReference type="InterPro" id="IPR011682">
    <property type="entry name" value="Glyco_hydro_38_C"/>
</dbReference>
<dbReference type="Gene3D" id="1.20.1270.50">
    <property type="entry name" value="Glycoside hydrolase family 38, central domain"/>
    <property type="match status" value="1"/>
</dbReference>
<name>A0A940P3S7_9ENTE</name>
<evidence type="ECO:0000256" key="4">
    <source>
        <dbReference type="ARBA" id="ARBA00023295"/>
    </source>
</evidence>
<dbReference type="SUPFAM" id="SSF88713">
    <property type="entry name" value="Glycoside hydrolase/deacetylase"/>
    <property type="match status" value="1"/>
</dbReference>
<sequence length="885" mass="101075">MSKKRVHIVPHTHWDKEWYFTASRSKVYLMRQVQEIMEVLTNNPSYTSFLLDGQTSLVEDYLRYYPEHEALLKELIRTKRLLIGPWYTQTDQLVISAESIVRNLYYGIKGAQQLGHAMSVGYAPDAFGQGANMPQIYQHFGIDTLLFWRGIADDRLAQLEFIWEGADSSQVLANQMYFAYYYGLNIPQNPDTLVDYIDSVIPPLEARASSEVLYFPSGGDQSAIQANLVEVVSAMNQKDPSRDYCLSNPEQFFDELKQSAQNLPIIKGEMIEGKNSRIHKSIYSTRADLKQANNRIENQLTNVLEPLLAISFSLGNRYPHKEIEEIWKLLFENAAHDSIGGCNSDETNQDIKGRYKLAEDLVKNLLDLHMREIAMAIQQNQKYALTIYNTLPYQRSSILETDLYIPDGDFKLVDEAGNELAYSILSKVDQSDYLLNQFAYLTPHLYRKEMGDQYIPDKVYFARLQIAVPEVPAMGYCQLYLLPDEPGLLASPLEINDDHWIENEHYRVQYDPERNSFSVTHKASNVSYDRQFVLLDNGDDGDSYNYSPPREDWVLSSETDAQNIQIIAEKNQLGDSLLLSYDLILPADLKQRAAKIQSVTVPVTQRISLRQGEKIVRVGLTVDNLAKDHRMCLHQSTNIQTDQSIADKLFGVETMDMRHSAMDYWQEDKWTEAPIAINPLQSFVALSDQQATVAVMTEGVREYEIVGEHYSNIQLTLFRCFGYMGKENLVYRPGRASGEKIVATPDAQLLGTLNFEVAVAYEDSSFDEVAIAKLSKEYLTPLQQYELTDFLNGRTIFKKNMPAKTLAPHYSLLDFAESDVILSTLKKSELGDNLVYRVYNPFIQKEVSLEGVIKETDVAVGLDEVTQLARPQHLTHNQFQTFVRK</sequence>
<dbReference type="GO" id="GO:0030246">
    <property type="term" value="F:carbohydrate binding"/>
    <property type="evidence" value="ECO:0007669"/>
    <property type="project" value="InterPro"/>
</dbReference>
<dbReference type="GO" id="GO:0009313">
    <property type="term" value="P:oligosaccharide catabolic process"/>
    <property type="evidence" value="ECO:0007669"/>
    <property type="project" value="TreeGrafter"/>
</dbReference>
<keyword evidence="7" id="KW-1185">Reference proteome</keyword>
<evidence type="ECO:0000256" key="3">
    <source>
        <dbReference type="ARBA" id="ARBA00022801"/>
    </source>
</evidence>
<evidence type="ECO:0000313" key="6">
    <source>
        <dbReference type="EMBL" id="MBP1040999.1"/>
    </source>
</evidence>
<gene>
    <name evidence="6" type="ORF">I6N95_08290</name>
</gene>
<dbReference type="PANTHER" id="PTHR46017:SF2">
    <property type="entry name" value="MANNOSYLGLYCERATE HYDROLASE"/>
    <property type="match status" value="1"/>
</dbReference>
<reference evidence="6" key="1">
    <citation type="submission" date="2020-12" db="EMBL/GenBank/DDBJ databases">
        <title>Vagococcus allomyrinae sp. nov. and Enterococcus lavae sp. nov., isolated from the larvae of Allomyrina dichotoma.</title>
        <authorList>
            <person name="Lee S.D."/>
        </authorList>
    </citation>
    <scope>NUCLEOTIDE SEQUENCE</scope>
    <source>
        <strain evidence="6">BWB3-3</strain>
    </source>
</reference>
<comment type="caution">
    <text evidence="6">The sequence shown here is derived from an EMBL/GenBank/DDBJ whole genome shotgun (WGS) entry which is preliminary data.</text>
</comment>
<dbReference type="RefSeq" id="WP_209526611.1">
    <property type="nucleotide sequence ID" value="NZ_JAEEGA010000004.1"/>
</dbReference>
<dbReference type="SMART" id="SM00872">
    <property type="entry name" value="Alpha-mann_mid"/>
    <property type="match status" value="1"/>
</dbReference>
<dbReference type="InterPro" id="IPR011013">
    <property type="entry name" value="Gal_mutarotase_sf_dom"/>
</dbReference>
<dbReference type="Pfam" id="PF07748">
    <property type="entry name" value="Glyco_hydro_38C"/>
    <property type="match status" value="1"/>
</dbReference>
<dbReference type="GO" id="GO:0006013">
    <property type="term" value="P:mannose metabolic process"/>
    <property type="evidence" value="ECO:0007669"/>
    <property type="project" value="InterPro"/>
</dbReference>
<evidence type="ECO:0000259" key="5">
    <source>
        <dbReference type="SMART" id="SM00872"/>
    </source>
</evidence>
<dbReference type="InterPro" id="IPR027291">
    <property type="entry name" value="Glyco_hydro_38_N_sf"/>
</dbReference>
<dbReference type="InterPro" id="IPR011330">
    <property type="entry name" value="Glyco_hydro/deAcase_b/a-brl"/>
</dbReference>
<dbReference type="GO" id="GO:0046872">
    <property type="term" value="F:metal ion binding"/>
    <property type="evidence" value="ECO:0007669"/>
    <property type="project" value="UniProtKB-KW"/>
</dbReference>
<dbReference type="SUPFAM" id="SSF88688">
    <property type="entry name" value="Families 57/38 glycoside transferase middle domain"/>
    <property type="match status" value="1"/>
</dbReference>
<evidence type="ECO:0000256" key="2">
    <source>
        <dbReference type="ARBA" id="ARBA00022723"/>
    </source>
</evidence>
<organism evidence="6 7">
    <name type="scientific">Vagococcus allomyrinae</name>
    <dbReference type="NCBI Taxonomy" id="2794353"/>
    <lineage>
        <taxon>Bacteria</taxon>
        <taxon>Bacillati</taxon>
        <taxon>Bacillota</taxon>
        <taxon>Bacilli</taxon>
        <taxon>Lactobacillales</taxon>
        <taxon>Enterococcaceae</taxon>
        <taxon>Vagococcus</taxon>
    </lineage>
</organism>
<protein>
    <submittedName>
        <fullName evidence="6">Alpha-mannosidase</fullName>
    </submittedName>
</protein>
<dbReference type="AlphaFoldDB" id="A0A940P3S7"/>
<dbReference type="Gene3D" id="3.20.110.10">
    <property type="entry name" value="Glycoside hydrolase 38, N terminal domain"/>
    <property type="match status" value="1"/>
</dbReference>
<dbReference type="EMBL" id="JAEEGA010000004">
    <property type="protein sequence ID" value="MBP1040999.1"/>
    <property type="molecule type" value="Genomic_DNA"/>
</dbReference>
<keyword evidence="4" id="KW-0326">Glycosidase</keyword>
<keyword evidence="3" id="KW-0378">Hydrolase</keyword>
<evidence type="ECO:0000256" key="1">
    <source>
        <dbReference type="ARBA" id="ARBA00009792"/>
    </source>
</evidence>
<evidence type="ECO:0000313" key="7">
    <source>
        <dbReference type="Proteomes" id="UP000674938"/>
    </source>
</evidence>
<dbReference type="InterPro" id="IPR037094">
    <property type="entry name" value="Glyco_hydro_38_cen_sf"/>
</dbReference>
<dbReference type="InterPro" id="IPR015341">
    <property type="entry name" value="Glyco_hydro_38_cen"/>
</dbReference>
<accession>A0A940P3S7</accession>
<proteinExistence type="inferred from homology"/>
<dbReference type="Pfam" id="PF09261">
    <property type="entry name" value="Alpha-mann_mid"/>
    <property type="match status" value="1"/>
</dbReference>
<dbReference type="PANTHER" id="PTHR46017">
    <property type="entry name" value="ALPHA-MANNOSIDASE 2C1"/>
    <property type="match status" value="1"/>
</dbReference>
<dbReference type="Pfam" id="PF01074">
    <property type="entry name" value="Glyco_hydro_38N"/>
    <property type="match status" value="1"/>
</dbReference>
<comment type="similarity">
    <text evidence="1">Belongs to the glycosyl hydrolase 38 family.</text>
</comment>
<dbReference type="InterPro" id="IPR028995">
    <property type="entry name" value="Glyco_hydro_57/38_cen_sf"/>
</dbReference>
<dbReference type="InterPro" id="IPR000602">
    <property type="entry name" value="Glyco_hydro_38_N"/>
</dbReference>
<keyword evidence="2" id="KW-0479">Metal-binding</keyword>
<dbReference type="CDD" id="cd10815">
    <property type="entry name" value="GH38N_AMII_EcMngB_like"/>
    <property type="match status" value="1"/>
</dbReference>